<accession>A0A6A8GDG1</accession>
<feature type="transmembrane region" description="Helical" evidence="1">
    <location>
        <begin position="121"/>
        <end position="141"/>
    </location>
</feature>
<dbReference type="RefSeq" id="WP_151114157.1">
    <property type="nucleotide sequence ID" value="NZ_WKJQ01000002.1"/>
</dbReference>
<dbReference type="Pfam" id="PF09997">
    <property type="entry name" value="DUF2238"/>
    <property type="match status" value="1"/>
</dbReference>
<keyword evidence="1" id="KW-0472">Membrane</keyword>
<evidence type="ECO:0000256" key="1">
    <source>
        <dbReference type="SAM" id="Phobius"/>
    </source>
</evidence>
<sequence>MTDSTQHPGVKNVEHGVRGAIVLVFLVGIRRRNPGAVVNAIFSLAGTYIPATLERVLGVEFHPWQRVYIETAMLTHSVGMLGPYDDVWWWDHVTHTHSASVLGGIVHVVSHRRGHNPRSRVLGIVVCFGILWELIEYGIHFAAKRLGIEPILVQYGREDTVFDLLFNLVGALLVVVFGDRLLDNFTDEP</sequence>
<keyword evidence="1" id="KW-0812">Transmembrane</keyword>
<feature type="transmembrane region" description="Helical" evidence="1">
    <location>
        <begin position="161"/>
        <end position="182"/>
    </location>
</feature>
<name>A0A6A8GDG1_9EURY</name>
<dbReference type="InterPro" id="IPR014509">
    <property type="entry name" value="YjdF-like"/>
</dbReference>
<reference evidence="2 3" key="1">
    <citation type="submission" date="2019-11" db="EMBL/GenBank/DDBJ databases">
        <title>Whole genome sequence of Haloferax sp. MBLA0078.</title>
        <authorList>
            <person name="Seo M.-J."/>
            <person name="Cho E.-S."/>
        </authorList>
    </citation>
    <scope>NUCLEOTIDE SEQUENCE [LARGE SCALE GENOMIC DNA]</scope>
    <source>
        <strain evidence="2 3">MBLA0078</strain>
    </source>
</reference>
<evidence type="ECO:0000313" key="3">
    <source>
        <dbReference type="Proteomes" id="UP000443423"/>
    </source>
</evidence>
<keyword evidence="1" id="KW-1133">Transmembrane helix</keyword>
<keyword evidence="3" id="KW-1185">Reference proteome</keyword>
<evidence type="ECO:0000313" key="2">
    <source>
        <dbReference type="EMBL" id="MRW98173.1"/>
    </source>
</evidence>
<protein>
    <recommendedName>
        <fullName evidence="4">DUF2238 domain-containing protein</fullName>
    </recommendedName>
</protein>
<evidence type="ECO:0008006" key="4">
    <source>
        <dbReference type="Google" id="ProtNLM"/>
    </source>
</evidence>
<gene>
    <name evidence="2" type="ORF">GJR99_16525</name>
</gene>
<organism evidence="2 3">
    <name type="scientific">Haloferax marinum</name>
    <dbReference type="NCBI Taxonomy" id="2666143"/>
    <lineage>
        <taxon>Archaea</taxon>
        <taxon>Methanobacteriati</taxon>
        <taxon>Methanobacteriota</taxon>
        <taxon>Stenosarchaea group</taxon>
        <taxon>Halobacteria</taxon>
        <taxon>Halobacteriales</taxon>
        <taxon>Haloferacaceae</taxon>
        <taxon>Haloferax</taxon>
    </lineage>
</organism>
<dbReference type="EMBL" id="WKJQ01000002">
    <property type="protein sequence ID" value="MRW98173.1"/>
    <property type="molecule type" value="Genomic_DNA"/>
</dbReference>
<comment type="caution">
    <text evidence="2">The sequence shown here is derived from an EMBL/GenBank/DDBJ whole genome shotgun (WGS) entry which is preliminary data.</text>
</comment>
<dbReference type="Proteomes" id="UP000443423">
    <property type="component" value="Unassembled WGS sequence"/>
</dbReference>
<proteinExistence type="predicted"/>
<dbReference type="AlphaFoldDB" id="A0A6A8GDG1"/>